<dbReference type="EMBL" id="JAVDXZ010000001">
    <property type="protein sequence ID" value="MDR7328640.1"/>
    <property type="molecule type" value="Genomic_DNA"/>
</dbReference>
<evidence type="ECO:0000313" key="2">
    <source>
        <dbReference type="Proteomes" id="UP001180840"/>
    </source>
</evidence>
<dbReference type="RefSeq" id="WP_290197636.1">
    <property type="nucleotide sequence ID" value="NZ_CP047654.1"/>
</dbReference>
<evidence type="ECO:0000313" key="1">
    <source>
        <dbReference type="EMBL" id="MDR7328640.1"/>
    </source>
</evidence>
<evidence type="ECO:0008006" key="3">
    <source>
        <dbReference type="Google" id="ProtNLM"/>
    </source>
</evidence>
<accession>A0ABU1ZV29</accession>
<sequence>MTLDFDPDHTLALAADVRGSADHLLPASVADQGTAPSTAEFLRALVDATARLNDNTGILRRRLAAIAADADATVTSARATDDALARTLGVTL</sequence>
<organism evidence="1 2">
    <name type="scientific">Corynebacterium guangdongense</name>
    <dbReference type="NCBI Taxonomy" id="1783348"/>
    <lineage>
        <taxon>Bacteria</taxon>
        <taxon>Bacillati</taxon>
        <taxon>Actinomycetota</taxon>
        <taxon>Actinomycetes</taxon>
        <taxon>Mycobacteriales</taxon>
        <taxon>Corynebacteriaceae</taxon>
        <taxon>Corynebacterium</taxon>
    </lineage>
</organism>
<dbReference type="Proteomes" id="UP001180840">
    <property type="component" value="Unassembled WGS sequence"/>
</dbReference>
<reference evidence="1" key="1">
    <citation type="submission" date="2023-07" db="EMBL/GenBank/DDBJ databases">
        <title>Sequencing the genomes of 1000 actinobacteria strains.</title>
        <authorList>
            <person name="Klenk H.-P."/>
        </authorList>
    </citation>
    <scope>NUCLEOTIDE SEQUENCE</scope>
    <source>
        <strain evidence="1">DSM 107476</strain>
    </source>
</reference>
<keyword evidence="2" id="KW-1185">Reference proteome</keyword>
<name>A0ABU1ZV29_9CORY</name>
<gene>
    <name evidence="1" type="ORF">J2S39_000316</name>
</gene>
<comment type="caution">
    <text evidence="1">The sequence shown here is derived from an EMBL/GenBank/DDBJ whole genome shotgun (WGS) entry which is preliminary data.</text>
</comment>
<proteinExistence type="predicted"/>
<protein>
    <recommendedName>
        <fullName evidence="3">Transducer protein Htr23</fullName>
    </recommendedName>
</protein>